<dbReference type="InterPro" id="IPR037401">
    <property type="entry name" value="SnoaL-like"/>
</dbReference>
<sequence length="152" mass="17456">MWSMDDVEAIKLLKYRYLRALDTKDWEVFEGTLTEDVTGDYGSSLAFTNRGELVDFMRTSVGPAVITEHRVDHPEIDVEGDEATGRWYLQDRVMVPDFKFMLFGAAFYSDRYRKTDAGWRICATGYDRTYEAKLSLDDLPSFALDVGPAIRI</sequence>
<dbReference type="InterPro" id="IPR032710">
    <property type="entry name" value="NTF2-like_dom_sf"/>
</dbReference>
<evidence type="ECO:0000313" key="3">
    <source>
        <dbReference type="Proteomes" id="UP000271469"/>
    </source>
</evidence>
<reference evidence="2 3" key="1">
    <citation type="submission" date="2018-11" db="EMBL/GenBank/DDBJ databases">
        <title>Gordonia insulae sp. nov., isolated from an island soil.</title>
        <authorList>
            <person name="Kim Y.S."/>
            <person name="Kim S.B."/>
        </authorList>
    </citation>
    <scope>NUCLEOTIDE SEQUENCE [LARGE SCALE GENOMIC DNA]</scope>
    <source>
        <strain evidence="2 3">MMS17-SY073</strain>
    </source>
</reference>
<dbReference type="EC" id="4.2.1.106" evidence="2"/>
<dbReference type="Proteomes" id="UP000271469">
    <property type="component" value="Chromosome"/>
</dbReference>
<proteinExistence type="predicted"/>
<organism evidence="2 3">
    <name type="scientific">Gordonia insulae</name>
    <dbReference type="NCBI Taxonomy" id="2420509"/>
    <lineage>
        <taxon>Bacteria</taxon>
        <taxon>Bacillati</taxon>
        <taxon>Actinomycetota</taxon>
        <taxon>Actinomycetes</taxon>
        <taxon>Mycobacteriales</taxon>
        <taxon>Gordoniaceae</taxon>
        <taxon>Gordonia</taxon>
    </lineage>
</organism>
<name>A0A3G8JRG6_9ACTN</name>
<evidence type="ECO:0000313" key="2">
    <source>
        <dbReference type="EMBL" id="AZG47518.1"/>
    </source>
</evidence>
<feature type="domain" description="SnoaL-like" evidence="1">
    <location>
        <begin position="3"/>
        <end position="123"/>
    </location>
</feature>
<keyword evidence="2" id="KW-0456">Lyase</keyword>
<dbReference type="SUPFAM" id="SSF54427">
    <property type="entry name" value="NTF2-like"/>
    <property type="match status" value="1"/>
</dbReference>
<dbReference type="Pfam" id="PF13577">
    <property type="entry name" value="SnoaL_4"/>
    <property type="match status" value="1"/>
</dbReference>
<dbReference type="EMBL" id="CP033972">
    <property type="protein sequence ID" value="AZG47518.1"/>
    <property type="molecule type" value="Genomic_DNA"/>
</dbReference>
<dbReference type="KEGG" id="gom:D7316_04129"/>
<protein>
    <submittedName>
        <fullName evidence="2">Bile acid 7-alpha dehydratase</fullName>
        <ecNumber evidence="2">4.2.1.106</ecNumber>
    </submittedName>
</protein>
<evidence type="ECO:0000259" key="1">
    <source>
        <dbReference type="Pfam" id="PF13577"/>
    </source>
</evidence>
<gene>
    <name evidence="2" type="primary">baiE_2</name>
    <name evidence="2" type="ORF">D7316_04129</name>
</gene>
<accession>A0A3G8JRG6</accession>
<dbReference type="GO" id="GO:0033988">
    <property type="term" value="F:bile-acid 7alpha-dehydratase activity"/>
    <property type="evidence" value="ECO:0007669"/>
    <property type="project" value="UniProtKB-EC"/>
</dbReference>
<keyword evidence="3" id="KW-1185">Reference proteome</keyword>
<dbReference type="AlphaFoldDB" id="A0A3G8JRG6"/>
<dbReference type="Gene3D" id="3.10.450.50">
    <property type="match status" value="1"/>
</dbReference>